<dbReference type="InterPro" id="IPR041698">
    <property type="entry name" value="Methyltransf_25"/>
</dbReference>
<dbReference type="InterPro" id="IPR029063">
    <property type="entry name" value="SAM-dependent_MTases_sf"/>
</dbReference>
<feature type="compositionally biased region" description="Basic and acidic residues" evidence="1">
    <location>
        <begin position="8"/>
        <end position="21"/>
    </location>
</feature>
<dbReference type="AlphaFoldDB" id="A0A2V2N1X6"/>
<keyword evidence="4" id="KW-1185">Reference proteome</keyword>
<dbReference type="CDD" id="cd02440">
    <property type="entry name" value="AdoMet_MTases"/>
    <property type="match status" value="1"/>
</dbReference>
<feature type="region of interest" description="Disordered" evidence="1">
    <location>
        <begin position="1"/>
        <end position="21"/>
    </location>
</feature>
<feature type="domain" description="Methyltransferase" evidence="2">
    <location>
        <begin position="63"/>
        <end position="159"/>
    </location>
</feature>
<dbReference type="PANTHER" id="PTHR43591">
    <property type="entry name" value="METHYLTRANSFERASE"/>
    <property type="match status" value="1"/>
</dbReference>
<evidence type="ECO:0000259" key="2">
    <source>
        <dbReference type="Pfam" id="PF13649"/>
    </source>
</evidence>
<protein>
    <recommendedName>
        <fullName evidence="2">Methyltransferase domain-containing protein</fullName>
    </recommendedName>
</protein>
<sequence length="291" mass="32438">MSSVRPETFSESKTGKEEIESTFKWQMSTDGPETYEECIVSTWMDDWALNLIEAGHIGPNQRVLDVACGTGIMARRAAALVGPEGRFASVDLNEGMLRVACRCAEQTGVTGIEWYHCDVTQMPFSNGEFDIVLCQQGLQFFPDKLGALQEIKRVLVPHGTLALSVWGRPENSPHVMVICDVFTEFFGPDSTQMFQVACCLSSHDLLNDLLREAGFSNISIKTEVKVAHHPSFARFLPAYFSIFPVASLISELTDEERNRMFHCIERRLAPWIEKGALAIPTENNILTAENG</sequence>
<comment type="caution">
    <text evidence="3">The sequence shown here is derived from an EMBL/GenBank/DDBJ whole genome shotgun (WGS) entry which is preliminary data.</text>
</comment>
<proteinExistence type="predicted"/>
<gene>
    <name evidence="3" type="ORF">DK846_00775</name>
</gene>
<dbReference type="GeneID" id="97549058"/>
<evidence type="ECO:0000313" key="3">
    <source>
        <dbReference type="EMBL" id="PWR73739.1"/>
    </source>
</evidence>
<dbReference type="SUPFAM" id="SSF53335">
    <property type="entry name" value="S-adenosyl-L-methionine-dependent methyltransferases"/>
    <property type="match status" value="1"/>
</dbReference>
<dbReference type="RefSeq" id="WP_109967019.1">
    <property type="nucleotide sequence ID" value="NZ_CP176093.1"/>
</dbReference>
<dbReference type="Proteomes" id="UP000245657">
    <property type="component" value="Unassembled WGS sequence"/>
</dbReference>
<dbReference type="Gene3D" id="3.40.50.150">
    <property type="entry name" value="Vaccinia Virus protein VP39"/>
    <property type="match status" value="1"/>
</dbReference>
<accession>A0A2V2N1X6</accession>
<dbReference type="EMBL" id="QGMY01000002">
    <property type="protein sequence ID" value="PWR73739.1"/>
    <property type="molecule type" value="Genomic_DNA"/>
</dbReference>
<organism evidence="3 4">
    <name type="scientific">Methanospirillum lacunae</name>
    <dbReference type="NCBI Taxonomy" id="668570"/>
    <lineage>
        <taxon>Archaea</taxon>
        <taxon>Methanobacteriati</taxon>
        <taxon>Methanobacteriota</taxon>
        <taxon>Stenosarchaea group</taxon>
        <taxon>Methanomicrobia</taxon>
        <taxon>Methanomicrobiales</taxon>
        <taxon>Methanospirillaceae</taxon>
        <taxon>Methanospirillum</taxon>
    </lineage>
</organism>
<name>A0A2V2N1X6_9EURY</name>
<dbReference type="Pfam" id="PF13649">
    <property type="entry name" value="Methyltransf_25"/>
    <property type="match status" value="1"/>
</dbReference>
<evidence type="ECO:0000313" key="4">
    <source>
        <dbReference type="Proteomes" id="UP000245657"/>
    </source>
</evidence>
<dbReference type="OrthoDB" id="57427at2157"/>
<reference evidence="3 4" key="1">
    <citation type="submission" date="2018-05" db="EMBL/GenBank/DDBJ databases">
        <title>Draft genome of Methanospirillum lacunae Ki8-1.</title>
        <authorList>
            <person name="Dueholm M.S."/>
            <person name="Nielsen P.H."/>
            <person name="Bakmann L.F."/>
            <person name="Otzen D.E."/>
        </authorList>
    </citation>
    <scope>NUCLEOTIDE SEQUENCE [LARGE SCALE GENOMIC DNA]</scope>
    <source>
        <strain evidence="3 4">Ki8-1</strain>
    </source>
</reference>
<evidence type="ECO:0000256" key="1">
    <source>
        <dbReference type="SAM" id="MobiDB-lite"/>
    </source>
</evidence>